<dbReference type="PANTHER" id="PTHR32552:SF83">
    <property type="entry name" value="BLR3904 PROTEIN"/>
    <property type="match status" value="1"/>
</dbReference>
<comment type="subcellular location">
    <subcellularLocation>
        <location evidence="1 14">Cell outer membrane</location>
        <topology evidence="1 14">Multi-pass membrane protein</topology>
    </subcellularLocation>
</comment>
<evidence type="ECO:0000256" key="8">
    <source>
        <dbReference type="ARBA" id="ARBA00023004"/>
    </source>
</evidence>
<evidence type="ECO:0000256" key="15">
    <source>
        <dbReference type="PROSITE-ProRule" id="PRU10144"/>
    </source>
</evidence>
<feature type="signal peptide" evidence="17">
    <location>
        <begin position="1"/>
        <end position="24"/>
    </location>
</feature>
<evidence type="ECO:0000256" key="5">
    <source>
        <dbReference type="ARBA" id="ARBA00022496"/>
    </source>
</evidence>
<keyword evidence="3 14" id="KW-0813">Transport</keyword>
<evidence type="ECO:0000256" key="6">
    <source>
        <dbReference type="ARBA" id="ARBA00022692"/>
    </source>
</evidence>
<feature type="short sequence motif" description="TonB C-terminal box" evidence="15">
    <location>
        <begin position="701"/>
        <end position="718"/>
    </location>
</feature>
<proteinExistence type="inferred from homology"/>
<dbReference type="PROSITE" id="PS52016">
    <property type="entry name" value="TONB_DEPENDENT_REC_3"/>
    <property type="match status" value="1"/>
</dbReference>
<protein>
    <submittedName>
        <fullName evidence="20">Iron complex outermembrane recepter protein</fullName>
    </submittedName>
</protein>
<dbReference type="SUPFAM" id="SSF56935">
    <property type="entry name" value="Porins"/>
    <property type="match status" value="1"/>
</dbReference>
<dbReference type="Gene3D" id="2.170.130.10">
    <property type="entry name" value="TonB-dependent receptor, plug domain"/>
    <property type="match status" value="1"/>
</dbReference>
<evidence type="ECO:0000256" key="10">
    <source>
        <dbReference type="ARBA" id="ARBA00023077"/>
    </source>
</evidence>
<evidence type="ECO:0000256" key="11">
    <source>
        <dbReference type="ARBA" id="ARBA00023136"/>
    </source>
</evidence>
<dbReference type="Pfam" id="PF07715">
    <property type="entry name" value="Plug"/>
    <property type="match status" value="1"/>
</dbReference>
<keyword evidence="13 14" id="KW-0998">Cell outer membrane</keyword>
<dbReference type="InterPro" id="IPR010917">
    <property type="entry name" value="TonB_rcpt_CS"/>
</dbReference>
<keyword evidence="7 17" id="KW-0732">Signal</keyword>
<dbReference type="CDD" id="cd01347">
    <property type="entry name" value="ligand_gated_channel"/>
    <property type="match status" value="1"/>
</dbReference>
<dbReference type="Gene3D" id="2.40.170.20">
    <property type="entry name" value="TonB-dependent receptor, beta-barrel domain"/>
    <property type="match status" value="1"/>
</dbReference>
<keyword evidence="5" id="KW-0410">Iron transport</keyword>
<dbReference type="EMBL" id="FZLN01000001">
    <property type="protein sequence ID" value="SNQ28485.1"/>
    <property type="molecule type" value="Genomic_DNA"/>
</dbReference>
<dbReference type="InterPro" id="IPR039426">
    <property type="entry name" value="TonB-dep_rcpt-like"/>
</dbReference>
<dbReference type="InterPro" id="IPR012910">
    <property type="entry name" value="Plug_dom"/>
</dbReference>
<name>A0A217EDA1_9GAMM</name>
<dbReference type="InterPro" id="IPR010105">
    <property type="entry name" value="TonB_sidphr_rcpt"/>
</dbReference>
<evidence type="ECO:0000256" key="7">
    <source>
        <dbReference type="ARBA" id="ARBA00022729"/>
    </source>
</evidence>
<evidence type="ECO:0000313" key="20">
    <source>
        <dbReference type="EMBL" id="SNQ28485.1"/>
    </source>
</evidence>
<dbReference type="AlphaFoldDB" id="A0A217EDA1"/>
<dbReference type="GO" id="GO:0009279">
    <property type="term" value="C:cell outer membrane"/>
    <property type="evidence" value="ECO:0007669"/>
    <property type="project" value="UniProtKB-SubCell"/>
</dbReference>
<sequence length="718" mass="80195">MKYMMQYLHWGCSALILFPVTLYANDHHVEQLQTIVVTGDSAQSAYQMPQSDLLGLGQTKLANLPLSITAIHQNILLDQHAKLLTDVVKNDASVGDGYAPIGYYSNFVVRGFALDLTSSYLINGHVVRGEQNIALENKSQVEILKGISAIQNGMATPGGVVNYVTKRPANIRSISLDVDQYGDRTLSTDLGGFLGSQQQFGYRVNLAQQDIRPYVNYANGQRYFGALALDWQINPQSKIEFNIENQQQKQRSVPGYQLLDGQVPQDVSWSRLLGYQSFSRPVKNNSLNADINYQYMINDDWHAKISASHSQVVIDDYSAFPYGCYASTCVYSGLGNTFDQHGNYDIYDFRSPDDTFKTQHYIAELNGKLSTGPIHHQLRLQASVLNKSRTRYEGINEVIGSGNIYQDTTDFTPAVADLGARYKSLSSKQQSILLTDWIDLSSAWSVLLSGRWVHLDEQAYQVNTLARDTDLTKFLPQGALIYRPTEQTTLYVSYAKGLSDGGVAPWFTDNVGVTLAPKQSAQYEFGVKQQWNKLLATLAVFDLKQDNQYSQITDTGSFAFVQEGKQHNRGLELSLSGAVTPRLDVLSTLTYTKARLENVNTALYAGHQIQNVPEWRFATTMAYRLPILNDQMKVLAGMQASSSKYADRAATADVAGYTVFNLGAVYSSKLAGYDTTWRFNVNNIFNKKYWRDVGGFMGDDYMFLGNPRTAQLSVTVKF</sequence>
<dbReference type="PANTHER" id="PTHR32552">
    <property type="entry name" value="FERRICHROME IRON RECEPTOR-RELATED"/>
    <property type="match status" value="1"/>
</dbReference>
<feature type="domain" description="TonB-dependent receptor plug" evidence="19">
    <location>
        <begin position="62"/>
        <end position="160"/>
    </location>
</feature>
<feature type="chain" id="PRO_5011990418" evidence="17">
    <location>
        <begin position="25"/>
        <end position="718"/>
    </location>
</feature>
<reference evidence="21" key="1">
    <citation type="submission" date="2017-06" db="EMBL/GenBank/DDBJ databases">
        <authorList>
            <person name="Varghese N."/>
            <person name="Submissions S."/>
        </authorList>
    </citation>
    <scope>NUCLEOTIDE SEQUENCE [LARGE SCALE GENOMIC DNA]</scope>
    <source>
        <strain evidence="21">ANC 5114</strain>
    </source>
</reference>
<evidence type="ECO:0000256" key="16">
    <source>
        <dbReference type="RuleBase" id="RU003357"/>
    </source>
</evidence>
<evidence type="ECO:0000256" key="14">
    <source>
        <dbReference type="PROSITE-ProRule" id="PRU01360"/>
    </source>
</evidence>
<dbReference type="GO" id="GO:0015344">
    <property type="term" value="F:siderophore uptake transmembrane transporter activity"/>
    <property type="evidence" value="ECO:0007669"/>
    <property type="project" value="TreeGrafter"/>
</dbReference>
<keyword evidence="12" id="KW-0675">Receptor</keyword>
<evidence type="ECO:0000256" key="9">
    <source>
        <dbReference type="ARBA" id="ARBA00023065"/>
    </source>
</evidence>
<dbReference type="RefSeq" id="WP_228149576.1">
    <property type="nucleotide sequence ID" value="NZ_FZLN01000001.1"/>
</dbReference>
<dbReference type="NCBIfam" id="TIGR01783">
    <property type="entry name" value="TonB-siderophor"/>
    <property type="match status" value="1"/>
</dbReference>
<keyword evidence="6 14" id="KW-0812">Transmembrane</keyword>
<keyword evidence="11 14" id="KW-0472">Membrane</keyword>
<comment type="similarity">
    <text evidence="2 14 16">Belongs to the TonB-dependent receptor family.</text>
</comment>
<dbReference type="GO" id="GO:0015891">
    <property type="term" value="P:siderophore transport"/>
    <property type="evidence" value="ECO:0007669"/>
    <property type="project" value="InterPro"/>
</dbReference>
<keyword evidence="10 16" id="KW-0798">TonB box</keyword>
<accession>A0A217EDA1</accession>
<dbReference type="InterPro" id="IPR036942">
    <property type="entry name" value="Beta-barrel_TonB_sf"/>
</dbReference>
<dbReference type="InterPro" id="IPR000531">
    <property type="entry name" value="Beta-barrel_TonB"/>
</dbReference>
<keyword evidence="4 14" id="KW-1134">Transmembrane beta strand</keyword>
<evidence type="ECO:0000313" key="21">
    <source>
        <dbReference type="Proteomes" id="UP000243463"/>
    </source>
</evidence>
<organism evidence="20 21">
    <name type="scientific">Acinetobacter apis</name>
    <dbReference type="NCBI Taxonomy" id="1229165"/>
    <lineage>
        <taxon>Bacteria</taxon>
        <taxon>Pseudomonadati</taxon>
        <taxon>Pseudomonadota</taxon>
        <taxon>Gammaproteobacteria</taxon>
        <taxon>Moraxellales</taxon>
        <taxon>Moraxellaceae</taxon>
        <taxon>Acinetobacter</taxon>
    </lineage>
</organism>
<evidence type="ECO:0000256" key="12">
    <source>
        <dbReference type="ARBA" id="ARBA00023170"/>
    </source>
</evidence>
<evidence type="ECO:0000256" key="3">
    <source>
        <dbReference type="ARBA" id="ARBA00022448"/>
    </source>
</evidence>
<evidence type="ECO:0000259" key="18">
    <source>
        <dbReference type="Pfam" id="PF00593"/>
    </source>
</evidence>
<evidence type="ECO:0000259" key="19">
    <source>
        <dbReference type="Pfam" id="PF07715"/>
    </source>
</evidence>
<dbReference type="InterPro" id="IPR037066">
    <property type="entry name" value="Plug_dom_sf"/>
</dbReference>
<evidence type="ECO:0000256" key="2">
    <source>
        <dbReference type="ARBA" id="ARBA00009810"/>
    </source>
</evidence>
<evidence type="ECO:0000256" key="1">
    <source>
        <dbReference type="ARBA" id="ARBA00004571"/>
    </source>
</evidence>
<dbReference type="Pfam" id="PF00593">
    <property type="entry name" value="TonB_dep_Rec_b-barrel"/>
    <property type="match status" value="1"/>
</dbReference>
<evidence type="ECO:0000256" key="4">
    <source>
        <dbReference type="ARBA" id="ARBA00022452"/>
    </source>
</evidence>
<evidence type="ECO:0000256" key="13">
    <source>
        <dbReference type="ARBA" id="ARBA00023237"/>
    </source>
</evidence>
<dbReference type="Proteomes" id="UP000243463">
    <property type="component" value="Unassembled WGS sequence"/>
</dbReference>
<dbReference type="GO" id="GO:0038023">
    <property type="term" value="F:signaling receptor activity"/>
    <property type="evidence" value="ECO:0007669"/>
    <property type="project" value="InterPro"/>
</dbReference>
<keyword evidence="9" id="KW-0406">Ion transport</keyword>
<gene>
    <name evidence="20" type="ORF">SAMN05444584_0408</name>
</gene>
<keyword evidence="21" id="KW-1185">Reference proteome</keyword>
<evidence type="ECO:0000256" key="17">
    <source>
        <dbReference type="SAM" id="SignalP"/>
    </source>
</evidence>
<keyword evidence="8" id="KW-0408">Iron</keyword>
<dbReference type="PROSITE" id="PS01156">
    <property type="entry name" value="TONB_DEPENDENT_REC_2"/>
    <property type="match status" value="1"/>
</dbReference>
<feature type="domain" description="TonB-dependent receptor-like beta-barrel" evidence="18">
    <location>
        <begin position="231"/>
        <end position="684"/>
    </location>
</feature>